<keyword evidence="3" id="KW-1185">Reference proteome</keyword>
<evidence type="ECO:0000256" key="1">
    <source>
        <dbReference type="SAM" id="MobiDB-lite"/>
    </source>
</evidence>
<comment type="caution">
    <text evidence="2">The sequence shown here is derived from an EMBL/GenBank/DDBJ whole genome shotgun (WGS) entry which is preliminary data.</text>
</comment>
<name>A0A9P9JJ19_9HYPO</name>
<organism evidence="2 3">
    <name type="scientific">Dactylonectria macrodidyma</name>
    <dbReference type="NCBI Taxonomy" id="307937"/>
    <lineage>
        <taxon>Eukaryota</taxon>
        <taxon>Fungi</taxon>
        <taxon>Dikarya</taxon>
        <taxon>Ascomycota</taxon>
        <taxon>Pezizomycotina</taxon>
        <taxon>Sordariomycetes</taxon>
        <taxon>Hypocreomycetidae</taxon>
        <taxon>Hypocreales</taxon>
        <taxon>Nectriaceae</taxon>
        <taxon>Dactylonectria</taxon>
    </lineage>
</organism>
<feature type="compositionally biased region" description="Basic and acidic residues" evidence="1">
    <location>
        <begin position="84"/>
        <end position="96"/>
    </location>
</feature>
<gene>
    <name evidence="2" type="ORF">EDB81DRAFT_772779</name>
</gene>
<feature type="compositionally biased region" description="Basic residues" evidence="1">
    <location>
        <begin position="61"/>
        <end position="70"/>
    </location>
</feature>
<evidence type="ECO:0000313" key="2">
    <source>
        <dbReference type="EMBL" id="KAH7176487.1"/>
    </source>
</evidence>
<dbReference type="EMBL" id="JAGMUV010000001">
    <property type="protein sequence ID" value="KAH7176487.1"/>
    <property type="molecule type" value="Genomic_DNA"/>
</dbReference>
<protein>
    <submittedName>
        <fullName evidence="2">Uncharacterized protein</fullName>
    </submittedName>
</protein>
<dbReference type="Proteomes" id="UP000738349">
    <property type="component" value="Unassembled WGS sequence"/>
</dbReference>
<feature type="region of interest" description="Disordered" evidence="1">
    <location>
        <begin position="25"/>
        <end position="101"/>
    </location>
</feature>
<reference evidence="2" key="1">
    <citation type="journal article" date="2021" name="Nat. Commun.">
        <title>Genetic determinants of endophytism in the Arabidopsis root mycobiome.</title>
        <authorList>
            <person name="Mesny F."/>
            <person name="Miyauchi S."/>
            <person name="Thiergart T."/>
            <person name="Pickel B."/>
            <person name="Atanasova L."/>
            <person name="Karlsson M."/>
            <person name="Huettel B."/>
            <person name="Barry K.W."/>
            <person name="Haridas S."/>
            <person name="Chen C."/>
            <person name="Bauer D."/>
            <person name="Andreopoulos W."/>
            <person name="Pangilinan J."/>
            <person name="LaButti K."/>
            <person name="Riley R."/>
            <person name="Lipzen A."/>
            <person name="Clum A."/>
            <person name="Drula E."/>
            <person name="Henrissat B."/>
            <person name="Kohler A."/>
            <person name="Grigoriev I.V."/>
            <person name="Martin F.M."/>
            <person name="Hacquard S."/>
        </authorList>
    </citation>
    <scope>NUCLEOTIDE SEQUENCE</scope>
    <source>
        <strain evidence="2">MPI-CAGE-AT-0147</strain>
    </source>
</reference>
<evidence type="ECO:0000313" key="3">
    <source>
        <dbReference type="Proteomes" id="UP000738349"/>
    </source>
</evidence>
<dbReference type="AlphaFoldDB" id="A0A9P9JJ19"/>
<accession>A0A9P9JJ19</accession>
<proteinExistence type="predicted"/>
<sequence>MAMASAPRAPRLLPLSMASLRRAYSAPVPPFPPQHIKDLPRQFRKESDKVPKFDTTERRAKAARKGAARVKPRDSSGAPSTRGKPSDKNRKHEMVNPHRRHGPMYVPQVAQAFFRNGKLQTTPDVWEFLQDTGIEYDNSKSNNLPLAPEHKHIAQTFACRIKYSKFHILHPYHLIFLQPRGHPAMEGLKVRYRIKLKEQPLWIHFTAANGDTGLIRSIGQRRLLREFWLALEELGGRGPETMVSGTLILTMFDAKKAASAPAWQFGQALAAAVVKQYKWDNSEHWNLRARKELKSEPLKQGRKP</sequence>
<feature type="compositionally biased region" description="Basic and acidic residues" evidence="1">
    <location>
        <begin position="35"/>
        <end position="60"/>
    </location>
</feature>
<dbReference type="OrthoDB" id="5124663at2759"/>